<reference evidence="2" key="1">
    <citation type="submission" date="2011-06" db="EMBL/GenBank/DDBJ databases">
        <title>The Genome Sequence of Fusarium oxysporum Fo47.</title>
        <authorList>
            <consortium name="The Broad Institute Genome Sequencing Platform"/>
            <person name="Ma L.-J."/>
            <person name="Gale L.R."/>
            <person name="Schwartz D.C."/>
            <person name="Zhou S."/>
            <person name="Corby-Kistler H."/>
            <person name="Young S.K."/>
            <person name="Zeng Q."/>
            <person name="Gargeya S."/>
            <person name="Fitzgerald M."/>
            <person name="Haas B."/>
            <person name="Abouelleil A."/>
            <person name="Alvarado L."/>
            <person name="Arachchi H.M."/>
            <person name="Berlin A."/>
            <person name="Brown A."/>
            <person name="Chapman S.B."/>
            <person name="Chen Z."/>
            <person name="Dunbar C."/>
            <person name="Freedman E."/>
            <person name="Gearin G."/>
            <person name="Gellesch M."/>
            <person name="Goldberg J."/>
            <person name="Griggs A."/>
            <person name="Gujja S."/>
            <person name="Heiman D."/>
            <person name="Howarth C."/>
            <person name="Larson L."/>
            <person name="Lui A."/>
            <person name="MacDonald P.J.P."/>
            <person name="Mehta T."/>
            <person name="Montmayeur A."/>
            <person name="Murphy C."/>
            <person name="Neiman D."/>
            <person name="Pearson M."/>
            <person name="Priest M."/>
            <person name="Roberts A."/>
            <person name="Saif S."/>
            <person name="Shea T."/>
            <person name="Shenoy N."/>
            <person name="Sisk P."/>
            <person name="Stolte C."/>
            <person name="Sykes S."/>
            <person name="Wortman J."/>
            <person name="Nusbaum C."/>
            <person name="Birren B."/>
        </authorList>
    </citation>
    <scope>NUCLEOTIDE SEQUENCE [LARGE SCALE GENOMIC DNA]</scope>
    <source>
        <strain evidence="2">Fo47</strain>
    </source>
</reference>
<gene>
    <name evidence="2" type="ORF">FOZG_17979</name>
</gene>
<sequence length="240" mass="26349">MERPLKRGQPRKYATAKEKATADTQRRQNKRQEVAAQGTALPYSNFYNLHLPPTTSLVNYGHPIQQLDNSESSLAAGLDNDQDISNFLPPPSPLLQPTTEGLSLNDDEPVRVVSIISSNEKAISNIGTFTGAADSVSISNHESPDQVQDITFNTTLETSSQVGNSELDPVRHLAQELAEQLVKFQGCCDNCHLAAQSNHMEDPNERTSLAMYLKFIPEFGPDVLSQGCQSSQCFTLMVDD</sequence>
<feature type="region of interest" description="Disordered" evidence="1">
    <location>
        <begin position="1"/>
        <end position="35"/>
    </location>
</feature>
<dbReference type="VEuPathDB" id="FungiDB:FOZG_17979"/>
<feature type="compositionally biased region" description="Basic residues" evidence="1">
    <location>
        <begin position="1"/>
        <end position="10"/>
    </location>
</feature>
<name>W9JD05_FUSOX</name>
<organism evidence="2">
    <name type="scientific">Fusarium oxysporum Fo47</name>
    <dbReference type="NCBI Taxonomy" id="660027"/>
    <lineage>
        <taxon>Eukaryota</taxon>
        <taxon>Fungi</taxon>
        <taxon>Dikarya</taxon>
        <taxon>Ascomycota</taxon>
        <taxon>Pezizomycotina</taxon>
        <taxon>Sordariomycetes</taxon>
        <taxon>Hypocreomycetidae</taxon>
        <taxon>Hypocreales</taxon>
        <taxon>Nectriaceae</taxon>
        <taxon>Fusarium</taxon>
        <taxon>Fusarium oxysporum species complex</taxon>
    </lineage>
</organism>
<dbReference type="Proteomes" id="UP000030766">
    <property type="component" value="Unassembled WGS sequence"/>
</dbReference>
<evidence type="ECO:0000256" key="1">
    <source>
        <dbReference type="SAM" id="MobiDB-lite"/>
    </source>
</evidence>
<evidence type="ECO:0000313" key="2">
    <source>
        <dbReference type="EMBL" id="EWZ28339.1"/>
    </source>
</evidence>
<feature type="compositionally biased region" description="Basic and acidic residues" evidence="1">
    <location>
        <begin position="15"/>
        <end position="33"/>
    </location>
</feature>
<protein>
    <submittedName>
        <fullName evidence="2">Uncharacterized protein</fullName>
    </submittedName>
</protein>
<proteinExistence type="predicted"/>
<dbReference type="EMBL" id="JH717927">
    <property type="protein sequence ID" value="EWZ28339.1"/>
    <property type="molecule type" value="Genomic_DNA"/>
</dbReference>
<dbReference type="HOGENOM" id="CLU_1098551_0_0_1"/>
<dbReference type="AlphaFoldDB" id="W9JD05"/>
<accession>W9JD05</accession>
<reference evidence="2" key="2">
    <citation type="submission" date="2012-06" db="EMBL/GenBank/DDBJ databases">
        <title>Annotation of the Genome Sequence of Fusarium oxysporum Fo47.</title>
        <authorList>
            <consortium name="The Broad Institute Genomics Platform"/>
            <person name="Ma L.-J."/>
            <person name="Corby-Kistler H."/>
            <person name="Broz K."/>
            <person name="Gale L.R."/>
            <person name="Jonkers W."/>
            <person name="O'Donnell K."/>
            <person name="Ploetz R."/>
            <person name="Steinberg C."/>
            <person name="Schwartz D.C."/>
            <person name="VanEtten H."/>
            <person name="Zhou S."/>
            <person name="Young S.K."/>
            <person name="Zeng Q."/>
            <person name="Gargeya S."/>
            <person name="Fitzgerald M."/>
            <person name="Abouelleil A."/>
            <person name="Alvarado L."/>
            <person name="Chapman S.B."/>
            <person name="Gainer-Dewar J."/>
            <person name="Goldberg J."/>
            <person name="Griggs A."/>
            <person name="Gujja S."/>
            <person name="Hansen M."/>
            <person name="Howarth C."/>
            <person name="Imamovic A."/>
            <person name="Ireland A."/>
            <person name="Larimer J."/>
            <person name="McCowan C."/>
            <person name="Murphy C."/>
            <person name="Pearson M."/>
            <person name="Poon T.W."/>
            <person name="Priest M."/>
            <person name="Roberts A."/>
            <person name="Saif S."/>
            <person name="Shea T."/>
            <person name="Sykes S."/>
            <person name="Wortman J."/>
            <person name="Nusbaum C."/>
            <person name="Birren B."/>
        </authorList>
    </citation>
    <scope>NUCLEOTIDE SEQUENCE</scope>
    <source>
        <strain evidence="2">Fo47</strain>
    </source>
</reference>